<dbReference type="InterPro" id="IPR000415">
    <property type="entry name" value="Nitroreductase-like"/>
</dbReference>
<dbReference type="Proteomes" id="UP000184387">
    <property type="component" value="Unassembled WGS sequence"/>
</dbReference>
<keyword evidence="8" id="KW-1185">Reference proteome</keyword>
<dbReference type="PANTHER" id="PTHR43543">
    <property type="entry name" value="MALONIC SEMIALDEHYDE REDUCTASE RUTE-RELATED"/>
    <property type="match status" value="1"/>
</dbReference>
<keyword evidence="3 5" id="KW-0521">NADP</keyword>
<keyword evidence="1 5" id="KW-0285">Flavoprotein</keyword>
<comment type="cofactor">
    <cofactor evidence="5">
        <name>FMN</name>
        <dbReference type="ChEBI" id="CHEBI:58210"/>
    </cofactor>
</comment>
<dbReference type="EMBL" id="FQZF01000046">
    <property type="protein sequence ID" value="SHK35472.1"/>
    <property type="molecule type" value="Genomic_DNA"/>
</dbReference>
<feature type="domain" description="Nitroreductase" evidence="6">
    <location>
        <begin position="27"/>
        <end position="181"/>
    </location>
</feature>
<evidence type="ECO:0000259" key="6">
    <source>
        <dbReference type="Pfam" id="PF00881"/>
    </source>
</evidence>
<dbReference type="STRING" id="198092.SAMN02745194_04749"/>
<proteinExistence type="inferred from homology"/>
<organism evidence="7 8">
    <name type="scientific">Muricoccus roseus</name>
    <dbReference type="NCBI Taxonomy" id="198092"/>
    <lineage>
        <taxon>Bacteria</taxon>
        <taxon>Pseudomonadati</taxon>
        <taxon>Pseudomonadota</taxon>
        <taxon>Alphaproteobacteria</taxon>
        <taxon>Acetobacterales</taxon>
        <taxon>Roseomonadaceae</taxon>
        <taxon>Muricoccus</taxon>
    </lineage>
</organism>
<keyword evidence="2 5" id="KW-0288">FMN</keyword>
<dbReference type="InterPro" id="IPR050461">
    <property type="entry name" value="Nitroreductase_HadB/RutE"/>
</dbReference>
<evidence type="ECO:0000256" key="4">
    <source>
        <dbReference type="ARBA" id="ARBA00023002"/>
    </source>
</evidence>
<dbReference type="Gene3D" id="3.40.109.10">
    <property type="entry name" value="NADH Oxidase"/>
    <property type="match status" value="1"/>
</dbReference>
<sequence length="203" mass="22308">MPDTNLAPTTALDDAALDRLFRKARTANAWQDRPVTDETLRQLYELTILGPTSANQLPGRFVFVRTPEAKEKLLTTVSSGNQEKTRTAPVTAIIAFDPQFYEHLPRLFPHADAKSWFTGNAAFAERSAFLNSTLQAGYLILAARSLGLDAGPMGGFDSKKTDELFLAETGWKSTMLINLGYGDHSKTFGRLPRLGFDEAALLA</sequence>
<dbReference type="CDD" id="cd02148">
    <property type="entry name" value="RutE-like"/>
    <property type="match status" value="1"/>
</dbReference>
<dbReference type="GO" id="GO:0016491">
    <property type="term" value="F:oxidoreductase activity"/>
    <property type="evidence" value="ECO:0007669"/>
    <property type="project" value="UniProtKB-UniRule"/>
</dbReference>
<evidence type="ECO:0000313" key="7">
    <source>
        <dbReference type="EMBL" id="SHK35472.1"/>
    </source>
</evidence>
<dbReference type="HAMAP" id="MF_01204">
    <property type="entry name" value="Oxidoreductase_RutE_HadB"/>
    <property type="match status" value="1"/>
</dbReference>
<evidence type="ECO:0000256" key="2">
    <source>
        <dbReference type="ARBA" id="ARBA00022643"/>
    </source>
</evidence>
<dbReference type="Pfam" id="PF00881">
    <property type="entry name" value="Nitroreductase"/>
    <property type="match status" value="1"/>
</dbReference>
<dbReference type="EC" id="1.-.-.-" evidence="5"/>
<dbReference type="AlphaFoldDB" id="A0A1M6RSI1"/>
<protein>
    <recommendedName>
        <fullName evidence="5">Putative NADH dehydrogenase/NAD(P)H nitroreductase SAMN02745194_04749</fullName>
        <ecNumber evidence="5">1.-.-.-</ecNumber>
    </recommendedName>
</protein>
<dbReference type="RefSeq" id="WP_073139848.1">
    <property type="nucleotide sequence ID" value="NZ_FQZF01000046.1"/>
</dbReference>
<evidence type="ECO:0000313" key="8">
    <source>
        <dbReference type="Proteomes" id="UP000184387"/>
    </source>
</evidence>
<evidence type="ECO:0000256" key="3">
    <source>
        <dbReference type="ARBA" id="ARBA00022857"/>
    </source>
</evidence>
<dbReference type="NCBIfam" id="NF003768">
    <property type="entry name" value="PRK05365.1"/>
    <property type="match status" value="1"/>
</dbReference>
<dbReference type="SUPFAM" id="SSF55469">
    <property type="entry name" value="FMN-dependent nitroreductase-like"/>
    <property type="match status" value="1"/>
</dbReference>
<keyword evidence="4 5" id="KW-0560">Oxidoreductase</keyword>
<dbReference type="InterPro" id="IPR023936">
    <property type="entry name" value="RutE-like"/>
</dbReference>
<dbReference type="InterPro" id="IPR029479">
    <property type="entry name" value="Nitroreductase"/>
</dbReference>
<reference evidence="7 8" key="1">
    <citation type="submission" date="2016-11" db="EMBL/GenBank/DDBJ databases">
        <authorList>
            <person name="Jaros S."/>
            <person name="Januszkiewicz K."/>
            <person name="Wedrychowicz H."/>
        </authorList>
    </citation>
    <scope>NUCLEOTIDE SEQUENCE [LARGE SCALE GENOMIC DNA]</scope>
    <source>
        <strain evidence="7 8">DSM 14916</strain>
    </source>
</reference>
<dbReference type="PANTHER" id="PTHR43543:SF1">
    <property type="entry name" value="MALONIC SEMIALDEHYDE REDUCTASE RUTE-RELATED"/>
    <property type="match status" value="1"/>
</dbReference>
<comment type="similarity">
    <text evidence="5">Belongs to the nitroreductase family. HadB/RutE subfamily.</text>
</comment>
<keyword evidence="5" id="KW-0520">NAD</keyword>
<accession>A0A1M6RSI1</accession>
<name>A0A1M6RSI1_9PROT</name>
<evidence type="ECO:0000256" key="5">
    <source>
        <dbReference type="HAMAP-Rule" id="MF_01204"/>
    </source>
</evidence>
<dbReference type="OrthoDB" id="9784375at2"/>
<evidence type="ECO:0000256" key="1">
    <source>
        <dbReference type="ARBA" id="ARBA00022630"/>
    </source>
</evidence>
<gene>
    <name evidence="7" type="ORF">SAMN02745194_04749</name>
</gene>